<sequence>MKSSRVTAERTEGDVRRASVPDSPEAATVSRESANADVTQVAPGIADYRCPRDSTATGSSTDYVLLDAPSPSSQSVANLIEAAGMGALPRRFRRTCTWASRSPLTLPLQVIEHLQRALLRIGVTDARTSAPLAALADIAAHHAAQPDSAALGVLVLAPECHREQVEGSSDEQLTEKTLGV</sequence>
<gene>
    <name evidence="2" type="ORF">HPB51_027436</name>
</gene>
<reference evidence="2" key="1">
    <citation type="journal article" date="2020" name="Cell">
        <title>Large-Scale Comparative Analyses of Tick Genomes Elucidate Their Genetic Diversity and Vector Capacities.</title>
        <authorList>
            <consortium name="Tick Genome and Microbiome Consortium (TIGMIC)"/>
            <person name="Jia N."/>
            <person name="Wang J."/>
            <person name="Shi W."/>
            <person name="Du L."/>
            <person name="Sun Y."/>
            <person name="Zhan W."/>
            <person name="Jiang J.F."/>
            <person name="Wang Q."/>
            <person name="Zhang B."/>
            <person name="Ji P."/>
            <person name="Bell-Sakyi L."/>
            <person name="Cui X.M."/>
            <person name="Yuan T.T."/>
            <person name="Jiang B.G."/>
            <person name="Yang W.F."/>
            <person name="Lam T.T."/>
            <person name="Chang Q.C."/>
            <person name="Ding S.J."/>
            <person name="Wang X.J."/>
            <person name="Zhu J.G."/>
            <person name="Ruan X.D."/>
            <person name="Zhao L."/>
            <person name="Wei J.T."/>
            <person name="Ye R.Z."/>
            <person name="Que T.C."/>
            <person name="Du C.H."/>
            <person name="Zhou Y.H."/>
            <person name="Cheng J.X."/>
            <person name="Dai P.F."/>
            <person name="Guo W.B."/>
            <person name="Han X.H."/>
            <person name="Huang E.J."/>
            <person name="Li L.F."/>
            <person name="Wei W."/>
            <person name="Gao Y.C."/>
            <person name="Liu J.Z."/>
            <person name="Shao H.Z."/>
            <person name="Wang X."/>
            <person name="Wang C.C."/>
            <person name="Yang T.C."/>
            <person name="Huo Q.B."/>
            <person name="Li W."/>
            <person name="Chen H.Y."/>
            <person name="Chen S.E."/>
            <person name="Zhou L.G."/>
            <person name="Ni X.B."/>
            <person name="Tian J.H."/>
            <person name="Sheng Y."/>
            <person name="Liu T."/>
            <person name="Pan Y.S."/>
            <person name="Xia L.Y."/>
            <person name="Li J."/>
            <person name="Zhao F."/>
            <person name="Cao W.C."/>
        </authorList>
    </citation>
    <scope>NUCLEOTIDE SEQUENCE</scope>
    <source>
        <strain evidence="2">Rmic-2018</strain>
    </source>
</reference>
<dbReference type="Proteomes" id="UP000821866">
    <property type="component" value="Unassembled WGS sequence"/>
</dbReference>
<keyword evidence="3" id="KW-1185">Reference proteome</keyword>
<feature type="region of interest" description="Disordered" evidence="1">
    <location>
        <begin position="1"/>
        <end position="34"/>
    </location>
</feature>
<evidence type="ECO:0000313" key="2">
    <source>
        <dbReference type="EMBL" id="KAH7964340.1"/>
    </source>
</evidence>
<evidence type="ECO:0000313" key="3">
    <source>
        <dbReference type="Proteomes" id="UP000821866"/>
    </source>
</evidence>
<protein>
    <submittedName>
        <fullName evidence="2">Uncharacterized protein</fullName>
    </submittedName>
</protein>
<dbReference type="EMBL" id="JABSTU010004020">
    <property type="protein sequence ID" value="KAH7964340.1"/>
    <property type="molecule type" value="Genomic_DNA"/>
</dbReference>
<reference evidence="2" key="2">
    <citation type="submission" date="2021-09" db="EMBL/GenBank/DDBJ databases">
        <authorList>
            <person name="Jia N."/>
            <person name="Wang J."/>
            <person name="Shi W."/>
            <person name="Du L."/>
            <person name="Sun Y."/>
            <person name="Zhan W."/>
            <person name="Jiang J."/>
            <person name="Wang Q."/>
            <person name="Zhang B."/>
            <person name="Ji P."/>
            <person name="Sakyi L.B."/>
            <person name="Cui X."/>
            <person name="Yuan T."/>
            <person name="Jiang B."/>
            <person name="Yang W."/>
            <person name="Lam T.T.-Y."/>
            <person name="Chang Q."/>
            <person name="Ding S."/>
            <person name="Wang X."/>
            <person name="Zhu J."/>
            <person name="Ruan X."/>
            <person name="Zhao L."/>
            <person name="Wei J."/>
            <person name="Que T."/>
            <person name="Du C."/>
            <person name="Cheng J."/>
            <person name="Dai P."/>
            <person name="Han X."/>
            <person name="Huang E."/>
            <person name="Gao Y."/>
            <person name="Liu J."/>
            <person name="Shao H."/>
            <person name="Ye R."/>
            <person name="Li L."/>
            <person name="Wei W."/>
            <person name="Wang X."/>
            <person name="Wang C."/>
            <person name="Huo Q."/>
            <person name="Li W."/>
            <person name="Guo W."/>
            <person name="Chen H."/>
            <person name="Chen S."/>
            <person name="Zhou L."/>
            <person name="Zhou L."/>
            <person name="Ni X."/>
            <person name="Tian J."/>
            <person name="Zhou Y."/>
            <person name="Sheng Y."/>
            <person name="Liu T."/>
            <person name="Pan Y."/>
            <person name="Xia L."/>
            <person name="Li J."/>
            <person name="Zhao F."/>
            <person name="Cao W."/>
        </authorList>
    </citation>
    <scope>NUCLEOTIDE SEQUENCE</scope>
    <source>
        <strain evidence="2">Rmic-2018</strain>
        <tissue evidence="2">Larvae</tissue>
    </source>
</reference>
<feature type="compositionally biased region" description="Basic and acidic residues" evidence="1">
    <location>
        <begin position="7"/>
        <end position="19"/>
    </location>
</feature>
<accession>A0A9J6D099</accession>
<organism evidence="2 3">
    <name type="scientific">Rhipicephalus microplus</name>
    <name type="common">Cattle tick</name>
    <name type="synonym">Boophilus microplus</name>
    <dbReference type="NCBI Taxonomy" id="6941"/>
    <lineage>
        <taxon>Eukaryota</taxon>
        <taxon>Metazoa</taxon>
        <taxon>Ecdysozoa</taxon>
        <taxon>Arthropoda</taxon>
        <taxon>Chelicerata</taxon>
        <taxon>Arachnida</taxon>
        <taxon>Acari</taxon>
        <taxon>Parasitiformes</taxon>
        <taxon>Ixodida</taxon>
        <taxon>Ixodoidea</taxon>
        <taxon>Ixodidae</taxon>
        <taxon>Rhipicephalinae</taxon>
        <taxon>Rhipicephalus</taxon>
        <taxon>Boophilus</taxon>
    </lineage>
</organism>
<comment type="caution">
    <text evidence="2">The sequence shown here is derived from an EMBL/GenBank/DDBJ whole genome shotgun (WGS) entry which is preliminary data.</text>
</comment>
<proteinExistence type="predicted"/>
<dbReference type="AlphaFoldDB" id="A0A9J6D099"/>
<name>A0A9J6D099_RHIMP</name>
<evidence type="ECO:0000256" key="1">
    <source>
        <dbReference type="SAM" id="MobiDB-lite"/>
    </source>
</evidence>